<accession>A0A5C4V0J3</accession>
<feature type="domain" description="PPM-type phosphatase" evidence="1">
    <location>
        <begin position="158"/>
        <end position="347"/>
    </location>
</feature>
<protein>
    <recommendedName>
        <fullName evidence="1">PPM-type phosphatase domain-containing protein</fullName>
    </recommendedName>
</protein>
<organism evidence="2 3">
    <name type="scientific">Streptomyces sedi</name>
    <dbReference type="NCBI Taxonomy" id="555059"/>
    <lineage>
        <taxon>Bacteria</taxon>
        <taxon>Bacillati</taxon>
        <taxon>Actinomycetota</taxon>
        <taxon>Actinomycetes</taxon>
        <taxon>Kitasatosporales</taxon>
        <taxon>Streptomycetaceae</taxon>
        <taxon>Streptomyces</taxon>
    </lineage>
</organism>
<dbReference type="InterPro" id="IPR001932">
    <property type="entry name" value="PPM-type_phosphatase-like_dom"/>
</dbReference>
<dbReference type="Pfam" id="PF13581">
    <property type="entry name" value="HATPase_c_2"/>
    <property type="match status" value="1"/>
</dbReference>
<dbReference type="Proteomes" id="UP000311713">
    <property type="component" value="Unassembled WGS sequence"/>
</dbReference>
<dbReference type="InterPro" id="IPR036890">
    <property type="entry name" value="HATPase_C_sf"/>
</dbReference>
<name>A0A5C4V0J3_9ACTN</name>
<dbReference type="Gene3D" id="3.60.40.10">
    <property type="entry name" value="PPM-type phosphatase domain"/>
    <property type="match status" value="1"/>
</dbReference>
<evidence type="ECO:0000313" key="3">
    <source>
        <dbReference type="Proteomes" id="UP000311713"/>
    </source>
</evidence>
<comment type="caution">
    <text evidence="2">The sequence shown here is derived from an EMBL/GenBank/DDBJ whole genome shotgun (WGS) entry which is preliminary data.</text>
</comment>
<dbReference type="RefSeq" id="WP_139645360.1">
    <property type="nucleotide sequence ID" value="NZ_BAAAZS010000129.1"/>
</dbReference>
<dbReference type="AlphaFoldDB" id="A0A5C4V0J3"/>
<dbReference type="InterPro" id="IPR036457">
    <property type="entry name" value="PPM-type-like_dom_sf"/>
</dbReference>
<dbReference type="SUPFAM" id="SSF81606">
    <property type="entry name" value="PP2C-like"/>
    <property type="match status" value="1"/>
</dbReference>
<dbReference type="PANTHER" id="PTHR35801:SF1">
    <property type="entry name" value="PHOSPHOSERINE PHOSPHATASE RSBX"/>
    <property type="match status" value="1"/>
</dbReference>
<gene>
    <name evidence="2" type="ORF">FH715_14810</name>
</gene>
<reference evidence="2 3" key="1">
    <citation type="submission" date="2019-06" db="EMBL/GenBank/DDBJ databases">
        <title>Draft genome of Streptomyces sedi sp. JCM16909.</title>
        <authorList>
            <person name="Klykleung N."/>
            <person name="Tanasupawat S."/>
            <person name="Kudo T."/>
            <person name="Yuki M."/>
            <person name="Ohkuma M."/>
        </authorList>
    </citation>
    <scope>NUCLEOTIDE SEQUENCE [LARGE SCALE GENOMIC DNA]</scope>
    <source>
        <strain evidence="2 3">JCM 16909</strain>
    </source>
</reference>
<dbReference type="SUPFAM" id="SSF55874">
    <property type="entry name" value="ATPase domain of HSP90 chaperone/DNA topoisomerase II/histidine kinase"/>
    <property type="match status" value="1"/>
</dbReference>
<dbReference type="OrthoDB" id="479131at2"/>
<dbReference type="EMBL" id="VDGT01000010">
    <property type="protein sequence ID" value="TNM29412.1"/>
    <property type="molecule type" value="Genomic_DNA"/>
</dbReference>
<dbReference type="SMART" id="SM00331">
    <property type="entry name" value="PP2C_SIG"/>
    <property type="match status" value="1"/>
</dbReference>
<dbReference type="PANTHER" id="PTHR35801">
    <property type="entry name" value="PHOSPHOSERINE PHOSPHATASE RSBX"/>
    <property type="match status" value="1"/>
</dbReference>
<evidence type="ECO:0000313" key="2">
    <source>
        <dbReference type="EMBL" id="TNM29412.1"/>
    </source>
</evidence>
<sequence length="347" mass="36213">MTSPSLPRVTRQVRVDHVSAVHLALTEARALARTLRLPGALPEKAAVLASELATNLDKHARDGVLYLQPLPRGGGLELTAVDRGPGIVDVRAALADGFSTTGTLGSGLGAVRRIADTLTLHSDPRGTLARATLTAPGAREPGPLGAICLPAVPHDAPDPVSGSTGRDGEGEASCGDAFAVRETPDGRTVAVIDALGHGPEAQRAADSALAVFDEDPSAPLTELLTRQHRALRRSRGAAVALLRLGAEQAEFAAVGNVRLVRIGLERPHGGPAGPPGIVGYTLPRLVTHRLPRVPGETLLLHTDGIAPGWYRAPAEEPPRLPPTLLAPFLAHRHRRVRDDAAIVAIPT</sequence>
<dbReference type="Gene3D" id="3.30.565.10">
    <property type="entry name" value="Histidine kinase-like ATPase, C-terminal domain"/>
    <property type="match status" value="1"/>
</dbReference>
<dbReference type="InterPro" id="IPR003594">
    <property type="entry name" value="HATPase_dom"/>
</dbReference>
<keyword evidence="3" id="KW-1185">Reference proteome</keyword>
<proteinExistence type="predicted"/>
<dbReference type="InterPro" id="IPR039248">
    <property type="entry name" value="Ptase_RsbX"/>
</dbReference>
<evidence type="ECO:0000259" key="1">
    <source>
        <dbReference type="SMART" id="SM00331"/>
    </source>
</evidence>